<feature type="region of interest" description="Disordered" evidence="1">
    <location>
        <begin position="135"/>
        <end position="162"/>
    </location>
</feature>
<protein>
    <submittedName>
        <fullName evidence="2">Uncharacterized protein</fullName>
    </submittedName>
</protein>
<feature type="region of interest" description="Disordered" evidence="1">
    <location>
        <begin position="103"/>
        <end position="122"/>
    </location>
</feature>
<organism evidence="2 3">
    <name type="scientific">Imshaugia aleurites</name>
    <dbReference type="NCBI Taxonomy" id="172621"/>
    <lineage>
        <taxon>Eukaryota</taxon>
        <taxon>Fungi</taxon>
        <taxon>Dikarya</taxon>
        <taxon>Ascomycota</taxon>
        <taxon>Pezizomycotina</taxon>
        <taxon>Lecanoromycetes</taxon>
        <taxon>OSLEUM clade</taxon>
        <taxon>Lecanoromycetidae</taxon>
        <taxon>Lecanorales</taxon>
        <taxon>Lecanorineae</taxon>
        <taxon>Parmeliaceae</taxon>
        <taxon>Imshaugia</taxon>
    </lineage>
</organism>
<feature type="compositionally biased region" description="Basic residues" evidence="1">
    <location>
        <begin position="1030"/>
        <end position="1044"/>
    </location>
</feature>
<feature type="region of interest" description="Disordered" evidence="1">
    <location>
        <begin position="964"/>
        <end position="985"/>
    </location>
</feature>
<evidence type="ECO:0000313" key="3">
    <source>
        <dbReference type="Proteomes" id="UP000664534"/>
    </source>
</evidence>
<feature type="region of interest" description="Disordered" evidence="1">
    <location>
        <begin position="1000"/>
        <end position="1052"/>
    </location>
</feature>
<reference evidence="2" key="1">
    <citation type="submission" date="2021-03" db="EMBL/GenBank/DDBJ databases">
        <authorList>
            <person name="Tagirdzhanova G."/>
        </authorList>
    </citation>
    <scope>NUCLEOTIDE SEQUENCE</scope>
</reference>
<accession>A0A8H3FD26</accession>
<feature type="compositionally biased region" description="Polar residues" evidence="1">
    <location>
        <begin position="966"/>
        <end position="980"/>
    </location>
</feature>
<feature type="region of interest" description="Disordered" evidence="1">
    <location>
        <begin position="767"/>
        <end position="832"/>
    </location>
</feature>
<name>A0A8H3FD26_9LECA</name>
<sequence>MSEHRPSWWTQQGAESADEDYWDLLGSNDFGTHVHQEYTSDECTYDIADEQELVESDSTEDNTPHAQTYEADEVLEIYRIAKQKEYLENNPFPHIVSGLASSEMAENPQEGTSNTPSDLIQPSVDNELLPAVNTATSADREEPSQAEVDSTNTVQTSEDTRQWSKIKEASSVNEDEVLESFFNVLESSQHPEYSANPSGVNTNGLDLGHGSALMPWETLHGTELPETQNLGSDVLQNLFSGDQSLYHGPTQHGLSHVANQLQFDGDQEERSNFQDVPENTHQQMPSFQNLQEDNGLPQFYFELNADELKQIDDLVAGRSFSEVPDTDAHEDQRILKRLEKGKGKSSQYHSHKQRRPVYHSPYSYEAVEDIYNHASSPGRQQLSAFNTPVVDSGYGTARMSRESTNGLIPTTSKQSNHVVGQASHGGTQTIPIINPSTNEADADTDDAEDSDSDDDIDEDVPNDVTFETFEENDRLIVEDPRRKNWGRTGTRNGHEVWFNPKTSKWQPSASHHDMRQRLIARAQAEYPNDRYVHEDETDGLPHGETAFFKPHQYRGPDRDDCADELFAWRDWHPKKDENGKPIKKEKSKYIRKHPGYMYEDGRILLDPHNNPVVNHKSIPLTLSVKTDGSKLQEMVLNPNVRHIDLWARMPRWEHYTDKNGVLQIRELRNKNTRINMPMTRFREKKGTIANGDRQGSDVVRAGLLSFYHHHGFDPVALGNSTRGFPRDLKPWEVKQVRLGNLAKFGARAGSRAVGEEERKEKLEKAVESINKGKKRQAAENLDGDHAATRGTQDEGTVTAGPRKRRRRVKEADAGPAPRDEGYPGQNGDDIQGDLLHRQQQGDFQASLAQQERFNAYSAHQTSFQYPNMPTQPLPVQTQPNLPGAGTAFRYQMQAPRSPYERDSNVGPIDPGYPAYGHMSNPQYVPQPQHQDPPDYTNYVPKPRGNTLAPGGRIIHQAPRQILGKRGQQNAHEVKNNSFPIAQNGVLDSRNLADTMGPQWKQADEQADIHSDVGSSHKRRRNNATPGTQPRHQRRLQPKPSKPRHYGAEGAPIPFAPPEDPFGAVEPVSDFPTDAKGPLMSPEEFFGKMPKFFDENYGLSPNDIGNGTDNLNGTSFNFEGSLGGGDGQLYPPQEQTSSAGLVASQPCGFEGLDYGPVRTDVDQTFYNGQNYEPGPTDVYQDFDNAPNYGPAPTSTEHNFYCEDQPRR</sequence>
<feature type="compositionally biased region" description="Polar residues" evidence="1">
    <location>
        <begin position="109"/>
        <end position="122"/>
    </location>
</feature>
<proteinExistence type="predicted"/>
<evidence type="ECO:0000313" key="2">
    <source>
        <dbReference type="EMBL" id="CAF9923052.1"/>
    </source>
</evidence>
<feature type="compositionally biased region" description="Polar residues" evidence="1">
    <location>
        <begin position="404"/>
        <end position="438"/>
    </location>
</feature>
<feature type="compositionally biased region" description="Acidic residues" evidence="1">
    <location>
        <begin position="440"/>
        <end position="460"/>
    </location>
</feature>
<dbReference type="OrthoDB" id="5348779at2759"/>
<gene>
    <name evidence="2" type="ORF">IMSHALPRED_005839</name>
</gene>
<dbReference type="Proteomes" id="UP000664534">
    <property type="component" value="Unassembled WGS sequence"/>
</dbReference>
<feature type="compositionally biased region" description="Basic and acidic residues" evidence="1">
    <location>
        <begin position="809"/>
        <end position="821"/>
    </location>
</feature>
<comment type="caution">
    <text evidence="2">The sequence shown here is derived from an EMBL/GenBank/DDBJ whole genome shotgun (WGS) entry which is preliminary data.</text>
</comment>
<feature type="region of interest" description="Disordered" evidence="1">
    <location>
        <begin position="1164"/>
        <end position="1206"/>
    </location>
</feature>
<dbReference type="EMBL" id="CAJPDT010000032">
    <property type="protein sequence ID" value="CAF9923052.1"/>
    <property type="molecule type" value="Genomic_DNA"/>
</dbReference>
<keyword evidence="3" id="KW-1185">Reference proteome</keyword>
<dbReference type="AlphaFoldDB" id="A0A8H3FD26"/>
<feature type="compositionally biased region" description="Polar residues" evidence="1">
    <location>
        <begin position="147"/>
        <end position="157"/>
    </location>
</feature>
<feature type="region of interest" description="Disordered" evidence="1">
    <location>
        <begin position="404"/>
        <end position="460"/>
    </location>
</feature>
<evidence type="ECO:0000256" key="1">
    <source>
        <dbReference type="SAM" id="MobiDB-lite"/>
    </source>
</evidence>
<feature type="compositionally biased region" description="Basic and acidic residues" evidence="1">
    <location>
        <begin position="1001"/>
        <end position="1010"/>
    </location>
</feature>